<dbReference type="Gene3D" id="1.10.287.130">
    <property type="match status" value="1"/>
</dbReference>
<keyword evidence="7" id="KW-1185">Reference proteome</keyword>
<evidence type="ECO:0000313" key="7">
    <source>
        <dbReference type="Proteomes" id="UP000199400"/>
    </source>
</evidence>
<evidence type="ECO:0000259" key="5">
    <source>
        <dbReference type="PROSITE" id="PS50109"/>
    </source>
</evidence>
<dbReference type="STRING" id="54.SAMN02745121_08603"/>
<dbReference type="InterPro" id="IPR003594">
    <property type="entry name" value="HATPase_dom"/>
</dbReference>
<organism evidence="6 7">
    <name type="scientific">Nannocystis exedens</name>
    <dbReference type="NCBI Taxonomy" id="54"/>
    <lineage>
        <taxon>Bacteria</taxon>
        <taxon>Pseudomonadati</taxon>
        <taxon>Myxococcota</taxon>
        <taxon>Polyangia</taxon>
        <taxon>Nannocystales</taxon>
        <taxon>Nannocystaceae</taxon>
        <taxon>Nannocystis</taxon>
    </lineage>
</organism>
<evidence type="ECO:0000256" key="4">
    <source>
        <dbReference type="SAM" id="MobiDB-lite"/>
    </source>
</evidence>
<dbReference type="GO" id="GO:0000155">
    <property type="term" value="F:phosphorelay sensor kinase activity"/>
    <property type="evidence" value="ECO:0007669"/>
    <property type="project" value="InterPro"/>
</dbReference>
<dbReference type="SMART" id="SM00065">
    <property type="entry name" value="GAF"/>
    <property type="match status" value="1"/>
</dbReference>
<evidence type="ECO:0000256" key="3">
    <source>
        <dbReference type="ARBA" id="ARBA00022553"/>
    </source>
</evidence>
<dbReference type="GO" id="GO:0005886">
    <property type="term" value="C:plasma membrane"/>
    <property type="evidence" value="ECO:0007669"/>
    <property type="project" value="TreeGrafter"/>
</dbReference>
<keyword evidence="3" id="KW-0597">Phosphoprotein</keyword>
<evidence type="ECO:0000256" key="2">
    <source>
        <dbReference type="ARBA" id="ARBA00012438"/>
    </source>
</evidence>
<dbReference type="InterPro" id="IPR003661">
    <property type="entry name" value="HisK_dim/P_dom"/>
</dbReference>
<dbReference type="PANTHER" id="PTHR45569">
    <property type="entry name" value="SENSOR PROTEIN KDPD"/>
    <property type="match status" value="1"/>
</dbReference>
<evidence type="ECO:0000313" key="6">
    <source>
        <dbReference type="EMBL" id="SFF39918.1"/>
    </source>
</evidence>
<dbReference type="CDD" id="cd00082">
    <property type="entry name" value="HisKA"/>
    <property type="match status" value="1"/>
</dbReference>
<dbReference type="RefSeq" id="WP_170135343.1">
    <property type="nucleotide sequence ID" value="NZ_FOMX01000062.1"/>
</dbReference>
<dbReference type="SUPFAM" id="SSF47384">
    <property type="entry name" value="Homodimeric domain of signal transducing histidine kinase"/>
    <property type="match status" value="1"/>
</dbReference>
<dbReference type="CDD" id="cd00075">
    <property type="entry name" value="HATPase"/>
    <property type="match status" value="1"/>
</dbReference>
<feature type="compositionally biased region" description="Acidic residues" evidence="4">
    <location>
        <begin position="429"/>
        <end position="438"/>
    </location>
</feature>
<dbReference type="PROSITE" id="PS50109">
    <property type="entry name" value="HIS_KIN"/>
    <property type="match status" value="1"/>
</dbReference>
<protein>
    <recommendedName>
        <fullName evidence="2">histidine kinase</fullName>
        <ecNumber evidence="2">2.7.13.3</ecNumber>
    </recommendedName>
</protein>
<feature type="region of interest" description="Disordered" evidence="4">
    <location>
        <begin position="423"/>
        <end position="446"/>
    </location>
</feature>
<dbReference type="SMART" id="SM00387">
    <property type="entry name" value="HATPase_c"/>
    <property type="match status" value="1"/>
</dbReference>
<dbReference type="InterPro" id="IPR036097">
    <property type="entry name" value="HisK_dim/P_sf"/>
</dbReference>
<proteinExistence type="predicted"/>
<gene>
    <name evidence="6" type="ORF">SAMN02745121_08603</name>
</gene>
<sequence length="446" mass="48050">MTRFAVRTMVEEPDTGGERPPDPPLFVALTRLLALPVTSVRETLTAACEVLSTVLETDKIDAFLHDAGSDSLVAVGTSDSPMSRHQRAIGLDRLPLANGGRSVEVFQTGKHYFCDDVLADGGELPGIRLGLKVQSAMGVPIEIQGKRRGALSIASGARNKYRWSDLEFLAAVAHWVGVVTHRAELVEEATRAAAERARQRTAEELVSVVAHDLRNLVTPLAARLHVLTARAKREARAADIAELSKATHAVERLERVLSNLLTVERIERGLFDLKLEVVDLVELVRASAGLFATGGVTIEIEAPPQVLVRADPDTLRQALENLLHNATSHSPEGTPLALTVRSERLDGADRTVVRVRDFGPGIPAELRPTLFDRFAVGPQSLGLGLGLYLARSLVQAHGGSLEIEDPDGPGACFRLALPLYEPPTREADEAGEAADEAGEGPRRAQE</sequence>
<dbReference type="SUPFAM" id="SSF55874">
    <property type="entry name" value="ATPase domain of HSP90 chaperone/DNA topoisomerase II/histidine kinase"/>
    <property type="match status" value="1"/>
</dbReference>
<dbReference type="PRINTS" id="PR00344">
    <property type="entry name" value="BCTRLSENSOR"/>
</dbReference>
<dbReference type="Proteomes" id="UP000199400">
    <property type="component" value="Unassembled WGS sequence"/>
</dbReference>
<reference evidence="7" key="1">
    <citation type="submission" date="2016-10" db="EMBL/GenBank/DDBJ databases">
        <authorList>
            <person name="Varghese N."/>
            <person name="Submissions S."/>
        </authorList>
    </citation>
    <scope>NUCLEOTIDE SEQUENCE [LARGE SCALE GENOMIC DNA]</scope>
    <source>
        <strain evidence="7">ATCC 25963</strain>
    </source>
</reference>
<accession>A0A1I2IE40</accession>
<dbReference type="EMBL" id="FOMX01000062">
    <property type="protein sequence ID" value="SFF39918.1"/>
    <property type="molecule type" value="Genomic_DNA"/>
</dbReference>
<evidence type="ECO:0000256" key="1">
    <source>
        <dbReference type="ARBA" id="ARBA00000085"/>
    </source>
</evidence>
<dbReference type="PANTHER" id="PTHR45569:SF1">
    <property type="entry name" value="SENSOR PROTEIN KDPD"/>
    <property type="match status" value="1"/>
</dbReference>
<dbReference type="Pfam" id="PF13185">
    <property type="entry name" value="GAF_2"/>
    <property type="match status" value="1"/>
</dbReference>
<dbReference type="InterPro" id="IPR052023">
    <property type="entry name" value="Histidine_kinase_KdpD"/>
</dbReference>
<dbReference type="AlphaFoldDB" id="A0A1I2IE40"/>
<name>A0A1I2IE40_9BACT</name>
<dbReference type="Gene3D" id="3.30.565.10">
    <property type="entry name" value="Histidine kinase-like ATPase, C-terminal domain"/>
    <property type="match status" value="1"/>
</dbReference>
<dbReference type="InterPro" id="IPR029016">
    <property type="entry name" value="GAF-like_dom_sf"/>
</dbReference>
<dbReference type="Gene3D" id="3.30.450.40">
    <property type="match status" value="1"/>
</dbReference>
<dbReference type="InterPro" id="IPR036890">
    <property type="entry name" value="HATPase_C_sf"/>
</dbReference>
<dbReference type="EC" id="2.7.13.3" evidence="2"/>
<feature type="region of interest" description="Disordered" evidence="4">
    <location>
        <begin position="1"/>
        <end position="22"/>
    </location>
</feature>
<dbReference type="SMART" id="SM00388">
    <property type="entry name" value="HisKA"/>
    <property type="match status" value="1"/>
</dbReference>
<dbReference type="InterPro" id="IPR004358">
    <property type="entry name" value="Sig_transdc_His_kin-like_C"/>
</dbReference>
<dbReference type="InterPro" id="IPR005467">
    <property type="entry name" value="His_kinase_dom"/>
</dbReference>
<dbReference type="Pfam" id="PF02518">
    <property type="entry name" value="HATPase_c"/>
    <property type="match status" value="1"/>
</dbReference>
<dbReference type="SUPFAM" id="SSF55781">
    <property type="entry name" value="GAF domain-like"/>
    <property type="match status" value="1"/>
</dbReference>
<dbReference type="InterPro" id="IPR003018">
    <property type="entry name" value="GAF"/>
</dbReference>
<comment type="catalytic activity">
    <reaction evidence="1">
        <text>ATP + protein L-histidine = ADP + protein N-phospho-L-histidine.</text>
        <dbReference type="EC" id="2.7.13.3"/>
    </reaction>
</comment>
<feature type="domain" description="Histidine kinase" evidence="5">
    <location>
        <begin position="208"/>
        <end position="421"/>
    </location>
</feature>